<evidence type="ECO:0000256" key="3">
    <source>
        <dbReference type="ARBA" id="ARBA00022989"/>
    </source>
</evidence>
<dbReference type="RefSeq" id="WP_283413117.1">
    <property type="nucleotide sequence ID" value="NZ_FXUA01000003.1"/>
</dbReference>
<dbReference type="InterPro" id="IPR005074">
    <property type="entry name" value="Peptidase_C39"/>
</dbReference>
<keyword evidence="4 5" id="KW-0472">Membrane</keyword>
<evidence type="ECO:0000259" key="6">
    <source>
        <dbReference type="PROSITE" id="PS50990"/>
    </source>
</evidence>
<comment type="caution">
    <text evidence="7">The sequence shown here is derived from an EMBL/GenBank/DDBJ whole genome shotgun (WGS) entry which is preliminary data.</text>
</comment>
<keyword evidence="2 5" id="KW-0812">Transmembrane</keyword>
<sequence>MEIRNIEQYFVRQQSSSDCGVACLASVIKFFGGHSSLEQLREFSGTAIGGTTMLGLSEAAARIGMTSDAFRVDGIERLKELETPAIMHVVIGGKLSHYIVCFSWENEKITCIDPSKGVVIYTPKELSEVWLSKALLLCTPGESFIIQKLQEKGKREWLLSLVKEDMPILLISGFLGLLMTLFGLSVGIFSQKLIIEILPEKHWEKLILGLGLVTVLLAARSVVAFLKSTELIQQSKDLNIAIFS</sequence>
<dbReference type="PROSITE" id="PS50990">
    <property type="entry name" value="PEPTIDASE_C39"/>
    <property type="match status" value="1"/>
</dbReference>
<dbReference type="Proteomes" id="UP001157915">
    <property type="component" value="Unassembled WGS sequence"/>
</dbReference>
<evidence type="ECO:0000256" key="1">
    <source>
        <dbReference type="ARBA" id="ARBA00004651"/>
    </source>
</evidence>
<evidence type="ECO:0000256" key="2">
    <source>
        <dbReference type="ARBA" id="ARBA00022692"/>
    </source>
</evidence>
<keyword evidence="8" id="KW-1185">Reference proteome</keyword>
<name>A0ABY1P0K8_9BACT</name>
<reference evidence="7 8" key="1">
    <citation type="submission" date="2017-05" db="EMBL/GenBank/DDBJ databases">
        <authorList>
            <person name="Varghese N."/>
            <person name="Submissions S."/>
        </authorList>
    </citation>
    <scope>NUCLEOTIDE SEQUENCE [LARGE SCALE GENOMIC DNA]</scope>
    <source>
        <strain evidence="7 8">DSM 15360</strain>
    </source>
</reference>
<accession>A0ABY1P0K8</accession>
<feature type="domain" description="Peptidase C39" evidence="6">
    <location>
        <begin position="13"/>
        <end position="137"/>
    </location>
</feature>
<evidence type="ECO:0000313" key="8">
    <source>
        <dbReference type="Proteomes" id="UP001157915"/>
    </source>
</evidence>
<gene>
    <name evidence="7" type="ORF">SAMN06265367_103615</name>
</gene>
<comment type="subcellular location">
    <subcellularLocation>
        <location evidence="1">Cell membrane</location>
        <topology evidence="1">Multi-pass membrane protein</topology>
    </subcellularLocation>
</comment>
<evidence type="ECO:0000256" key="4">
    <source>
        <dbReference type="ARBA" id="ARBA00023136"/>
    </source>
</evidence>
<dbReference type="Gene3D" id="3.90.70.10">
    <property type="entry name" value="Cysteine proteinases"/>
    <property type="match status" value="1"/>
</dbReference>
<evidence type="ECO:0000256" key="5">
    <source>
        <dbReference type="SAM" id="Phobius"/>
    </source>
</evidence>
<proteinExistence type="predicted"/>
<dbReference type="InterPro" id="IPR036640">
    <property type="entry name" value="ABC1_TM_sf"/>
</dbReference>
<keyword evidence="3 5" id="KW-1133">Transmembrane helix</keyword>
<protein>
    <submittedName>
        <fullName evidence="7">Peptidase C39 family protein</fullName>
    </submittedName>
</protein>
<dbReference type="EMBL" id="FXUA01000003">
    <property type="protein sequence ID" value="SMP23498.1"/>
    <property type="molecule type" value="Genomic_DNA"/>
</dbReference>
<organism evidence="7 8">
    <name type="scientific">Algoriphagus winogradskyi</name>
    <dbReference type="NCBI Taxonomy" id="237017"/>
    <lineage>
        <taxon>Bacteria</taxon>
        <taxon>Pseudomonadati</taxon>
        <taxon>Bacteroidota</taxon>
        <taxon>Cytophagia</taxon>
        <taxon>Cytophagales</taxon>
        <taxon>Cyclobacteriaceae</taxon>
        <taxon>Algoriphagus</taxon>
    </lineage>
</organism>
<dbReference type="SUPFAM" id="SSF90123">
    <property type="entry name" value="ABC transporter transmembrane region"/>
    <property type="match status" value="1"/>
</dbReference>
<dbReference type="Pfam" id="PF03412">
    <property type="entry name" value="Peptidase_C39"/>
    <property type="match status" value="1"/>
</dbReference>
<feature type="transmembrane region" description="Helical" evidence="5">
    <location>
        <begin position="168"/>
        <end position="194"/>
    </location>
</feature>
<feature type="transmembrane region" description="Helical" evidence="5">
    <location>
        <begin position="206"/>
        <end position="226"/>
    </location>
</feature>
<evidence type="ECO:0000313" key="7">
    <source>
        <dbReference type="EMBL" id="SMP23498.1"/>
    </source>
</evidence>